<dbReference type="Gene3D" id="1.20.141.10">
    <property type="entry name" value="Chitosanase, subunit A, domain 1"/>
    <property type="match status" value="1"/>
</dbReference>
<sequence>MKDNYLACIEVVLKSEGGYVNDPHDPGGDTNFGISKRAYPSVDIKHLTKEGAIAIYKKDYWDRVKGDDLPIGLDLVVLDAAVNSGVSQSVKWLQRSVGVVDDGTIGPKTFIAVAQHDTTKTIEDCLHQRLLFLKGLKNWPRYGKGWLSRLQALHTLATNQVKKK</sequence>
<dbReference type="InterPro" id="IPR018537">
    <property type="entry name" value="Peptidoglycan-bd_3"/>
</dbReference>
<dbReference type="Pfam" id="PF09374">
    <property type="entry name" value="PG_binding_3"/>
    <property type="match status" value="1"/>
</dbReference>
<accession>A0A6J7WSL9</accession>
<name>A0A6J7WSL9_9CAUD</name>
<dbReference type="CDD" id="cd13926">
    <property type="entry name" value="N-acetylmuramidase_GH108"/>
    <property type="match status" value="1"/>
</dbReference>
<organism evidence="4">
    <name type="scientific">uncultured Caudovirales phage</name>
    <dbReference type="NCBI Taxonomy" id="2100421"/>
    <lineage>
        <taxon>Viruses</taxon>
        <taxon>Duplodnaviria</taxon>
        <taxon>Heunggongvirae</taxon>
        <taxon>Uroviricota</taxon>
        <taxon>Caudoviricetes</taxon>
        <taxon>Peduoviridae</taxon>
        <taxon>Maltschvirus</taxon>
        <taxon>Maltschvirus maltsch</taxon>
    </lineage>
</organism>
<gene>
    <name evidence="4" type="ORF">UFOVP246_28</name>
    <name evidence="3" type="ORF">UFOVP59_4</name>
</gene>
<dbReference type="InterPro" id="IPR023346">
    <property type="entry name" value="Lysozyme-like_dom_sf"/>
</dbReference>
<feature type="domain" description="Peptidoglycan binding" evidence="2">
    <location>
        <begin position="89"/>
        <end position="150"/>
    </location>
</feature>
<evidence type="ECO:0000313" key="4">
    <source>
        <dbReference type="EMBL" id="CAB5220717.1"/>
    </source>
</evidence>
<dbReference type="Pfam" id="PF05838">
    <property type="entry name" value="Glyco_hydro_108"/>
    <property type="match status" value="1"/>
</dbReference>
<protein>
    <submittedName>
        <fullName evidence="4">ZliS Lysozyme family protein</fullName>
    </submittedName>
</protein>
<dbReference type="InterPro" id="IPR008565">
    <property type="entry name" value="TtsA-like_GH18_dom"/>
</dbReference>
<dbReference type="EMBL" id="LR796181">
    <property type="protein sequence ID" value="CAB4124411.1"/>
    <property type="molecule type" value="Genomic_DNA"/>
</dbReference>
<feature type="domain" description="TtsA-like Glycoside hydrolase family 108" evidence="1">
    <location>
        <begin position="10"/>
        <end position="85"/>
    </location>
</feature>
<reference evidence="4" key="1">
    <citation type="submission" date="2020-05" db="EMBL/GenBank/DDBJ databases">
        <authorList>
            <person name="Chiriac C."/>
            <person name="Salcher M."/>
            <person name="Ghai R."/>
            <person name="Kavagutti S V."/>
        </authorList>
    </citation>
    <scope>NUCLEOTIDE SEQUENCE</scope>
</reference>
<dbReference type="EMBL" id="LR798291">
    <property type="protein sequence ID" value="CAB5220717.1"/>
    <property type="molecule type" value="Genomic_DNA"/>
</dbReference>
<proteinExistence type="predicted"/>
<evidence type="ECO:0000259" key="1">
    <source>
        <dbReference type="Pfam" id="PF05838"/>
    </source>
</evidence>
<evidence type="ECO:0000259" key="2">
    <source>
        <dbReference type="Pfam" id="PF09374"/>
    </source>
</evidence>
<dbReference type="SUPFAM" id="SSF53955">
    <property type="entry name" value="Lysozyme-like"/>
    <property type="match status" value="1"/>
</dbReference>
<evidence type="ECO:0000313" key="3">
    <source>
        <dbReference type="EMBL" id="CAB4124411.1"/>
    </source>
</evidence>